<name>A0A9N9S9P3_PHACE</name>
<dbReference type="CDD" id="cd22761">
    <property type="entry name" value="OTU_OTUD6"/>
    <property type="match status" value="1"/>
</dbReference>
<dbReference type="FunFam" id="3.90.70.80:FF:000003">
    <property type="entry name" value="OTU domain-containing protein 6B"/>
    <property type="match status" value="1"/>
</dbReference>
<evidence type="ECO:0000313" key="10">
    <source>
        <dbReference type="Proteomes" id="UP001153737"/>
    </source>
</evidence>
<evidence type="ECO:0000256" key="4">
    <source>
        <dbReference type="ARBA" id="ARBA00022786"/>
    </source>
</evidence>
<dbReference type="PANTHER" id="PTHR12419:SF10">
    <property type="entry name" value="DEUBIQUITINASE OTUD6B"/>
    <property type="match status" value="1"/>
</dbReference>
<feature type="compositionally biased region" description="Basic and acidic residues" evidence="7">
    <location>
        <begin position="122"/>
        <end position="145"/>
    </location>
</feature>
<proteinExistence type="predicted"/>
<organism evidence="9 10">
    <name type="scientific">Phaedon cochleariae</name>
    <name type="common">Mustard beetle</name>
    <dbReference type="NCBI Taxonomy" id="80249"/>
    <lineage>
        <taxon>Eukaryota</taxon>
        <taxon>Metazoa</taxon>
        <taxon>Ecdysozoa</taxon>
        <taxon>Arthropoda</taxon>
        <taxon>Hexapoda</taxon>
        <taxon>Insecta</taxon>
        <taxon>Pterygota</taxon>
        <taxon>Neoptera</taxon>
        <taxon>Endopterygota</taxon>
        <taxon>Coleoptera</taxon>
        <taxon>Polyphaga</taxon>
        <taxon>Cucujiformia</taxon>
        <taxon>Chrysomeloidea</taxon>
        <taxon>Chrysomelidae</taxon>
        <taxon>Chrysomelinae</taxon>
        <taxon>Chrysomelini</taxon>
        <taxon>Phaedon</taxon>
    </lineage>
</organism>
<feature type="region of interest" description="Disordered" evidence="7">
    <location>
        <begin position="1"/>
        <end position="50"/>
    </location>
</feature>
<dbReference type="InterPro" id="IPR049772">
    <property type="entry name" value="OTU_OTUD6"/>
</dbReference>
<reference evidence="9" key="1">
    <citation type="submission" date="2022-01" db="EMBL/GenBank/DDBJ databases">
        <authorList>
            <person name="King R."/>
        </authorList>
    </citation>
    <scope>NUCLEOTIDE SEQUENCE</scope>
</reference>
<dbReference type="AlphaFoldDB" id="A0A9N9S9P3"/>
<dbReference type="PANTHER" id="PTHR12419">
    <property type="entry name" value="OTU DOMAIN CONTAINING PROTEIN"/>
    <property type="match status" value="1"/>
</dbReference>
<dbReference type="InterPro" id="IPR050704">
    <property type="entry name" value="Peptidase_C85-like"/>
</dbReference>
<feature type="compositionally biased region" description="Polar residues" evidence="7">
    <location>
        <begin position="103"/>
        <end position="113"/>
    </location>
</feature>
<evidence type="ECO:0000256" key="1">
    <source>
        <dbReference type="ARBA" id="ARBA00000707"/>
    </source>
</evidence>
<dbReference type="Pfam" id="PF02338">
    <property type="entry name" value="OTU"/>
    <property type="match status" value="1"/>
</dbReference>
<dbReference type="GO" id="GO:0016579">
    <property type="term" value="P:protein deubiquitination"/>
    <property type="evidence" value="ECO:0007669"/>
    <property type="project" value="TreeGrafter"/>
</dbReference>
<dbReference type="Gene3D" id="3.90.70.80">
    <property type="match status" value="1"/>
</dbReference>
<feature type="compositionally biased region" description="Basic and acidic residues" evidence="7">
    <location>
        <begin position="1"/>
        <end position="11"/>
    </location>
</feature>
<keyword evidence="3" id="KW-0645">Protease</keyword>
<keyword evidence="5" id="KW-0378">Hydrolase</keyword>
<dbReference type="GO" id="GO:0004843">
    <property type="term" value="F:cysteine-type deubiquitinase activity"/>
    <property type="evidence" value="ECO:0007669"/>
    <property type="project" value="UniProtKB-EC"/>
</dbReference>
<evidence type="ECO:0000256" key="7">
    <source>
        <dbReference type="SAM" id="MobiDB-lite"/>
    </source>
</evidence>
<evidence type="ECO:0000256" key="6">
    <source>
        <dbReference type="ARBA" id="ARBA00022807"/>
    </source>
</evidence>
<feature type="region of interest" description="Disordered" evidence="7">
    <location>
        <begin position="83"/>
        <end position="148"/>
    </location>
</feature>
<sequence>MDSGDGDHNIVQDEEEVLKRHRQEKKDLQSKVQSMKKGVPKGDKKKKKEITEEIAKLESDLEVRHQQELNELNNISENCNIIDNNSGADESSEESLDTREIETSVSVNNSRISRAQKRRNKKESEAKEREKRIAEQSEKNKDGPRNIETNSIKQALKTMNLKLYNIPADGNCLYLAVNHQLQITSRPTHSVNELRKVTSEFLRKNKDEFLPFMCNELDESEIVSEEQFENYCKDVATTKLWGGQLELRALSNILKCPIKIIQATGPPTLQGESYKSPELILTYHRHLYRLGEHYNSTLPLTGEDDA</sequence>
<protein>
    <recommendedName>
        <fullName evidence="2">ubiquitinyl hydrolase 1</fullName>
        <ecNumber evidence="2">3.4.19.12</ecNumber>
    </recommendedName>
</protein>
<feature type="domain" description="OTU" evidence="8">
    <location>
        <begin position="161"/>
        <end position="300"/>
    </location>
</feature>
<dbReference type="PROSITE" id="PS50802">
    <property type="entry name" value="OTU"/>
    <property type="match status" value="1"/>
</dbReference>
<evidence type="ECO:0000256" key="3">
    <source>
        <dbReference type="ARBA" id="ARBA00022670"/>
    </source>
</evidence>
<dbReference type="InterPro" id="IPR038765">
    <property type="entry name" value="Papain-like_cys_pep_sf"/>
</dbReference>
<dbReference type="InterPro" id="IPR003323">
    <property type="entry name" value="OTU_dom"/>
</dbReference>
<keyword evidence="4" id="KW-0833">Ubl conjugation pathway</keyword>
<keyword evidence="10" id="KW-1185">Reference proteome</keyword>
<evidence type="ECO:0000313" key="9">
    <source>
        <dbReference type="EMBL" id="CAG9814331.1"/>
    </source>
</evidence>
<dbReference type="Proteomes" id="UP001153737">
    <property type="component" value="Chromosome 10"/>
</dbReference>
<gene>
    <name evidence="9" type="ORF">PHAECO_LOCUS2114</name>
</gene>
<accession>A0A9N9S9P3</accession>
<evidence type="ECO:0000256" key="5">
    <source>
        <dbReference type="ARBA" id="ARBA00022801"/>
    </source>
</evidence>
<dbReference type="OrthoDB" id="415023at2759"/>
<dbReference type="GO" id="GO:0006508">
    <property type="term" value="P:proteolysis"/>
    <property type="evidence" value="ECO:0007669"/>
    <property type="project" value="UniProtKB-KW"/>
</dbReference>
<reference evidence="9" key="2">
    <citation type="submission" date="2022-10" db="EMBL/GenBank/DDBJ databases">
        <authorList>
            <consortium name="ENA_rothamsted_submissions"/>
            <consortium name="culmorum"/>
            <person name="King R."/>
        </authorList>
    </citation>
    <scope>NUCLEOTIDE SEQUENCE</scope>
</reference>
<keyword evidence="6" id="KW-0788">Thiol protease</keyword>
<evidence type="ECO:0000259" key="8">
    <source>
        <dbReference type="PROSITE" id="PS50802"/>
    </source>
</evidence>
<dbReference type="EC" id="3.4.19.12" evidence="2"/>
<dbReference type="SUPFAM" id="SSF54001">
    <property type="entry name" value="Cysteine proteinases"/>
    <property type="match status" value="1"/>
</dbReference>
<evidence type="ECO:0000256" key="2">
    <source>
        <dbReference type="ARBA" id="ARBA00012759"/>
    </source>
</evidence>
<dbReference type="EMBL" id="OU896716">
    <property type="protein sequence ID" value="CAG9814331.1"/>
    <property type="molecule type" value="Genomic_DNA"/>
</dbReference>
<comment type="catalytic activity">
    <reaction evidence="1">
        <text>Thiol-dependent hydrolysis of ester, thioester, amide, peptide and isopeptide bonds formed by the C-terminal Gly of ubiquitin (a 76-residue protein attached to proteins as an intracellular targeting signal).</text>
        <dbReference type="EC" id="3.4.19.12"/>
    </reaction>
</comment>